<gene>
    <name evidence="2" type="ORF">FD22_GL000555</name>
</gene>
<keyword evidence="1" id="KW-1133">Transmembrane helix</keyword>
<dbReference type="Proteomes" id="UP000051181">
    <property type="component" value="Unassembled WGS sequence"/>
</dbReference>
<protein>
    <submittedName>
        <fullName evidence="2">Uncharacterized protein</fullName>
    </submittedName>
</protein>
<comment type="caution">
    <text evidence="2">The sequence shown here is derived from an EMBL/GenBank/DDBJ whole genome shotgun (WGS) entry which is preliminary data.</text>
</comment>
<organism evidence="2 3">
    <name type="scientific">Loigolactobacillus coryniformis subsp. coryniformis KCTC 3167 = DSM 20001</name>
    <dbReference type="NCBI Taxonomy" id="913848"/>
    <lineage>
        <taxon>Bacteria</taxon>
        <taxon>Bacillati</taxon>
        <taxon>Bacillota</taxon>
        <taxon>Bacilli</taxon>
        <taxon>Lactobacillales</taxon>
        <taxon>Lactobacillaceae</taxon>
        <taxon>Loigolactobacillus</taxon>
    </lineage>
</organism>
<evidence type="ECO:0000313" key="2">
    <source>
        <dbReference type="EMBL" id="KRK12000.1"/>
    </source>
</evidence>
<keyword evidence="1" id="KW-0812">Transmembrane</keyword>
<sequence length="62" mass="6825">MKKRKKNYSAWLSGAIAYYAMLSALLAITVVLMIKGKNPSVPLGVASMGLAIYFITYALQRK</sequence>
<dbReference type="GeneID" id="65915679"/>
<dbReference type="AlphaFoldDB" id="A0A0R1ES18"/>
<accession>A0A0R1ES18</accession>
<feature type="transmembrane region" description="Helical" evidence="1">
    <location>
        <begin position="40"/>
        <end position="59"/>
    </location>
</feature>
<evidence type="ECO:0000313" key="3">
    <source>
        <dbReference type="Proteomes" id="UP000051181"/>
    </source>
</evidence>
<evidence type="ECO:0000256" key="1">
    <source>
        <dbReference type="SAM" id="Phobius"/>
    </source>
</evidence>
<dbReference type="RefSeq" id="WP_010010509.1">
    <property type="nucleotide sequence ID" value="NZ_AZCN01000152.1"/>
</dbReference>
<dbReference type="EMBL" id="AZCN01000152">
    <property type="protein sequence ID" value="KRK12000.1"/>
    <property type="molecule type" value="Genomic_DNA"/>
</dbReference>
<dbReference type="PATRIC" id="fig|913848.6.peg.568"/>
<proteinExistence type="predicted"/>
<reference evidence="2 3" key="1">
    <citation type="journal article" date="2015" name="Genome Announc.">
        <title>Expanding the biotechnology potential of lactobacilli through comparative genomics of 213 strains and associated genera.</title>
        <authorList>
            <person name="Sun Z."/>
            <person name="Harris H.M."/>
            <person name="McCann A."/>
            <person name="Guo C."/>
            <person name="Argimon S."/>
            <person name="Zhang W."/>
            <person name="Yang X."/>
            <person name="Jeffery I.B."/>
            <person name="Cooney J.C."/>
            <person name="Kagawa T.F."/>
            <person name="Liu W."/>
            <person name="Song Y."/>
            <person name="Salvetti E."/>
            <person name="Wrobel A."/>
            <person name="Rasinkangas P."/>
            <person name="Parkhill J."/>
            <person name="Rea M.C."/>
            <person name="O'Sullivan O."/>
            <person name="Ritari J."/>
            <person name="Douillard F.P."/>
            <person name="Paul Ross R."/>
            <person name="Yang R."/>
            <person name="Briner A.E."/>
            <person name="Felis G.E."/>
            <person name="de Vos W.M."/>
            <person name="Barrangou R."/>
            <person name="Klaenhammer T.R."/>
            <person name="Caufield P.W."/>
            <person name="Cui Y."/>
            <person name="Zhang H."/>
            <person name="O'Toole P.W."/>
        </authorList>
    </citation>
    <scope>NUCLEOTIDE SEQUENCE [LARGE SCALE GENOMIC DNA]</scope>
    <source>
        <strain evidence="2 3">DSM 20001</strain>
    </source>
</reference>
<feature type="transmembrane region" description="Helical" evidence="1">
    <location>
        <begin position="12"/>
        <end position="34"/>
    </location>
</feature>
<keyword evidence="1" id="KW-0472">Membrane</keyword>
<name>A0A0R1ES18_9LACO</name>